<evidence type="ECO:0000256" key="1">
    <source>
        <dbReference type="ARBA" id="ARBA00010088"/>
    </source>
</evidence>
<keyword evidence="3" id="KW-0378">Hydrolase</keyword>
<reference evidence="6 7" key="1">
    <citation type="journal article" date="2018" name="Sci. Rep.">
        <title>Raphidocelis subcapitata (=Pseudokirchneriella subcapitata) provides an insight into genome evolution and environmental adaptations in the Sphaeropleales.</title>
        <authorList>
            <person name="Suzuki S."/>
            <person name="Yamaguchi H."/>
            <person name="Nakajima N."/>
            <person name="Kawachi M."/>
        </authorList>
    </citation>
    <scope>NUCLEOTIDE SEQUENCE [LARGE SCALE GENOMIC DNA]</scope>
    <source>
        <strain evidence="6 7">NIES-35</strain>
    </source>
</reference>
<dbReference type="GO" id="GO:0097176">
    <property type="term" value="P:epoxide metabolic process"/>
    <property type="evidence" value="ECO:0007669"/>
    <property type="project" value="TreeGrafter"/>
</dbReference>
<dbReference type="PIRSF" id="PIRSF001112">
    <property type="entry name" value="Epoxide_hydrolase"/>
    <property type="match status" value="1"/>
</dbReference>
<dbReference type="Proteomes" id="UP000247498">
    <property type="component" value="Unassembled WGS sequence"/>
</dbReference>
<name>A0A2V0NTF3_9CHLO</name>
<evidence type="ECO:0000313" key="6">
    <source>
        <dbReference type="EMBL" id="GBF90958.1"/>
    </source>
</evidence>
<dbReference type="PANTHER" id="PTHR21661:SF35">
    <property type="entry name" value="EPOXIDE HYDROLASE"/>
    <property type="match status" value="1"/>
</dbReference>
<feature type="domain" description="Epoxide hydrolase N-terminal" evidence="5">
    <location>
        <begin position="7"/>
        <end position="126"/>
    </location>
</feature>
<dbReference type="Pfam" id="PF06441">
    <property type="entry name" value="EHN"/>
    <property type="match status" value="1"/>
</dbReference>
<proteinExistence type="inferred from homology"/>
<dbReference type="InterPro" id="IPR000639">
    <property type="entry name" value="Epox_hydrolase-like"/>
</dbReference>
<dbReference type="GO" id="GO:0004301">
    <property type="term" value="F:epoxide hydrolase activity"/>
    <property type="evidence" value="ECO:0007669"/>
    <property type="project" value="TreeGrafter"/>
</dbReference>
<dbReference type="InterPro" id="IPR010497">
    <property type="entry name" value="Epoxide_hydro_N"/>
</dbReference>
<dbReference type="AlphaFoldDB" id="A0A2V0NTF3"/>
<evidence type="ECO:0000259" key="5">
    <source>
        <dbReference type="Pfam" id="PF06441"/>
    </source>
</evidence>
<feature type="active site" description="Proton donor" evidence="4">
    <location>
        <position position="330"/>
    </location>
</feature>
<organism evidence="6 7">
    <name type="scientific">Raphidocelis subcapitata</name>
    <dbReference type="NCBI Taxonomy" id="307507"/>
    <lineage>
        <taxon>Eukaryota</taxon>
        <taxon>Viridiplantae</taxon>
        <taxon>Chlorophyta</taxon>
        <taxon>core chlorophytes</taxon>
        <taxon>Chlorophyceae</taxon>
        <taxon>CS clade</taxon>
        <taxon>Sphaeropleales</taxon>
        <taxon>Selenastraceae</taxon>
        <taxon>Raphidocelis</taxon>
    </lineage>
</organism>
<keyword evidence="7" id="KW-1185">Reference proteome</keyword>
<dbReference type="PRINTS" id="PR00412">
    <property type="entry name" value="EPOXHYDRLASE"/>
</dbReference>
<accession>A0A2V0NTF3</accession>
<dbReference type="PANTHER" id="PTHR21661">
    <property type="entry name" value="EPOXIDE HYDROLASE 1-RELATED"/>
    <property type="match status" value="1"/>
</dbReference>
<feature type="active site" description="Nucleophile" evidence="4">
    <location>
        <position position="187"/>
    </location>
</feature>
<comment type="caution">
    <text evidence="6">The sequence shown here is derived from an EMBL/GenBank/DDBJ whole genome shotgun (WGS) entry which is preliminary data.</text>
</comment>
<protein>
    <recommendedName>
        <fullName evidence="5">Epoxide hydrolase N-terminal domain-containing protein</fullName>
    </recommendedName>
</protein>
<dbReference type="SUPFAM" id="SSF53474">
    <property type="entry name" value="alpha/beta-Hydrolases"/>
    <property type="match status" value="1"/>
</dbReference>
<comment type="similarity">
    <text evidence="1">Belongs to the peptidase S33 family.</text>
</comment>
<evidence type="ECO:0000256" key="4">
    <source>
        <dbReference type="PIRSR" id="PIRSR001112-1"/>
    </source>
</evidence>
<evidence type="ECO:0000256" key="3">
    <source>
        <dbReference type="ARBA" id="ARBA00022801"/>
    </source>
</evidence>
<dbReference type="OrthoDB" id="7130006at2759"/>
<sequence length="415" mass="45853">MAPPLEVRPFRIEVPQEAVDDLRARLAAARPLPEALVDVAPWEDGTDPAYLQELLAYWRDEYDWRRWEATLNALPQFSAAVSVGGLGADGRASDTIQLHYVHVRSERADAVPLLLLHGWPGSFFEFYKLIPLLMRDGAFHIVAPSLPGYGFSSAPTKRGFGATAIARAVDALMAGLGYGRYIAQGGDWGALVCRALAVNHPSSCRGIHLNMCVARPRMTNPWHLLQLANAVLAPWLPLALSSREIKNLQDMQHFEAAETGYQKIQGTKPQTLAYALNDSPAGLAAWIVEKFRSWSDCGGRVESAFTRDEVLTNICIYWFGGRMASNLRLYKETLSNTQELGRMFSGYCSTPTGVALFPKELRRPPRSWAEASYNIVQWAEPPRGGHFAALEASSTEALAAEVAAFGALARRKRWV</sequence>
<dbReference type="InterPro" id="IPR016292">
    <property type="entry name" value="Epoxide_hydrolase"/>
</dbReference>
<evidence type="ECO:0000313" key="7">
    <source>
        <dbReference type="Proteomes" id="UP000247498"/>
    </source>
</evidence>
<dbReference type="InParanoid" id="A0A2V0NTF3"/>
<dbReference type="EMBL" id="BDRX01000021">
    <property type="protein sequence ID" value="GBF90958.1"/>
    <property type="molecule type" value="Genomic_DNA"/>
</dbReference>
<evidence type="ECO:0000256" key="2">
    <source>
        <dbReference type="ARBA" id="ARBA00022797"/>
    </source>
</evidence>
<dbReference type="InterPro" id="IPR029058">
    <property type="entry name" value="AB_hydrolase_fold"/>
</dbReference>
<dbReference type="Gene3D" id="3.40.50.1820">
    <property type="entry name" value="alpha/beta hydrolase"/>
    <property type="match status" value="1"/>
</dbReference>
<keyword evidence="2" id="KW-0058">Aromatic hydrocarbons catabolism</keyword>
<gene>
    <name evidence="6" type="ORF">Rsub_03813</name>
</gene>
<dbReference type="STRING" id="307507.A0A2V0NTF3"/>
<feature type="active site" description="Proton acceptor" evidence="4">
    <location>
        <position position="386"/>
    </location>
</feature>